<feature type="signal peptide" evidence="2">
    <location>
        <begin position="1"/>
        <end position="22"/>
    </location>
</feature>
<evidence type="ECO:0000256" key="1">
    <source>
        <dbReference type="SAM" id="MobiDB-lite"/>
    </source>
</evidence>
<dbReference type="STRING" id="582672.SAMN05216360_1326"/>
<accession>A0A1H0L7S1</accession>
<dbReference type="AlphaFoldDB" id="A0A1H0L7S1"/>
<name>A0A1H0L7S1_9HYPH</name>
<gene>
    <name evidence="3" type="ORF">SAMN05216360_1326</name>
</gene>
<keyword evidence="4" id="KW-1185">Reference proteome</keyword>
<dbReference type="EMBL" id="FNHS01000032">
    <property type="protein sequence ID" value="SDO64043.1"/>
    <property type="molecule type" value="Genomic_DNA"/>
</dbReference>
<sequence length="119" mass="11643">MKYVSILCTSAVVIGLGSPAAAGTGNALAGGWDGTLASRNTSPAASTAPTRVPASASTSPFSVEVFAGPSFSFGSGGGSSGNTGGAPSPEANTILSLLLVGGTVAFLRRRRNDEAKPQT</sequence>
<feature type="compositionally biased region" description="Polar residues" evidence="1">
    <location>
        <begin position="37"/>
        <end position="56"/>
    </location>
</feature>
<evidence type="ECO:0000313" key="3">
    <source>
        <dbReference type="EMBL" id="SDO64043.1"/>
    </source>
</evidence>
<organism evidence="3 4">
    <name type="scientific">Methylobacterium phyllostachyos</name>
    <dbReference type="NCBI Taxonomy" id="582672"/>
    <lineage>
        <taxon>Bacteria</taxon>
        <taxon>Pseudomonadati</taxon>
        <taxon>Pseudomonadota</taxon>
        <taxon>Alphaproteobacteria</taxon>
        <taxon>Hyphomicrobiales</taxon>
        <taxon>Methylobacteriaceae</taxon>
        <taxon>Methylobacterium</taxon>
    </lineage>
</organism>
<keyword evidence="2" id="KW-0732">Signal</keyword>
<reference evidence="4" key="1">
    <citation type="submission" date="2016-10" db="EMBL/GenBank/DDBJ databases">
        <authorList>
            <person name="Varghese N."/>
            <person name="Submissions S."/>
        </authorList>
    </citation>
    <scope>NUCLEOTIDE SEQUENCE [LARGE SCALE GENOMIC DNA]</scope>
    <source>
        <strain evidence="4">BL47</strain>
    </source>
</reference>
<dbReference type="InterPro" id="IPR013424">
    <property type="entry name" value="Ice-binding_C"/>
</dbReference>
<evidence type="ECO:0000256" key="2">
    <source>
        <dbReference type="SAM" id="SignalP"/>
    </source>
</evidence>
<feature type="region of interest" description="Disordered" evidence="1">
    <location>
        <begin position="32"/>
        <end position="56"/>
    </location>
</feature>
<evidence type="ECO:0000313" key="4">
    <source>
        <dbReference type="Proteomes" id="UP000198704"/>
    </source>
</evidence>
<dbReference type="NCBIfam" id="TIGR02595">
    <property type="entry name" value="PEP_CTERM"/>
    <property type="match status" value="1"/>
</dbReference>
<dbReference type="Proteomes" id="UP000198704">
    <property type="component" value="Unassembled WGS sequence"/>
</dbReference>
<protein>
    <submittedName>
        <fullName evidence="3">PEP-CTERM protein-sorting domain-containing protein</fullName>
    </submittedName>
</protein>
<feature type="chain" id="PRO_5011781981" evidence="2">
    <location>
        <begin position="23"/>
        <end position="119"/>
    </location>
</feature>
<proteinExistence type="predicted"/>